<evidence type="ECO:0000259" key="2">
    <source>
        <dbReference type="Pfam" id="PF00656"/>
    </source>
</evidence>
<dbReference type="Gene3D" id="3.40.50.1460">
    <property type="match status" value="1"/>
</dbReference>
<accession>A0A8K0VTC6</accession>
<evidence type="ECO:0000256" key="1">
    <source>
        <dbReference type="SAM" id="MobiDB-lite"/>
    </source>
</evidence>
<protein>
    <recommendedName>
        <fullName evidence="2">Peptidase C14 caspase domain-containing protein</fullName>
    </recommendedName>
</protein>
<feature type="compositionally biased region" description="Basic and acidic residues" evidence="1">
    <location>
        <begin position="377"/>
        <end position="392"/>
    </location>
</feature>
<organism evidence="3 4">
    <name type="scientific">Paraphoma chrysanthemicola</name>
    <dbReference type="NCBI Taxonomy" id="798071"/>
    <lineage>
        <taxon>Eukaryota</taxon>
        <taxon>Fungi</taxon>
        <taxon>Dikarya</taxon>
        <taxon>Ascomycota</taxon>
        <taxon>Pezizomycotina</taxon>
        <taxon>Dothideomycetes</taxon>
        <taxon>Pleosporomycetidae</taxon>
        <taxon>Pleosporales</taxon>
        <taxon>Pleosporineae</taxon>
        <taxon>Phaeosphaeriaceae</taxon>
        <taxon>Paraphoma</taxon>
    </lineage>
</organism>
<proteinExistence type="predicted"/>
<feature type="domain" description="Peptidase C14 caspase" evidence="2">
    <location>
        <begin position="88"/>
        <end position="266"/>
    </location>
</feature>
<name>A0A8K0VTC6_9PLEO</name>
<evidence type="ECO:0000313" key="3">
    <source>
        <dbReference type="EMBL" id="KAH7073366.1"/>
    </source>
</evidence>
<comment type="caution">
    <text evidence="3">The sequence shown here is derived from an EMBL/GenBank/DDBJ whole genome shotgun (WGS) entry which is preliminary data.</text>
</comment>
<dbReference type="GO" id="GO:0004197">
    <property type="term" value="F:cysteine-type endopeptidase activity"/>
    <property type="evidence" value="ECO:0007669"/>
    <property type="project" value="InterPro"/>
</dbReference>
<dbReference type="GO" id="GO:0006508">
    <property type="term" value="P:proteolysis"/>
    <property type="evidence" value="ECO:0007669"/>
    <property type="project" value="InterPro"/>
</dbReference>
<keyword evidence="4" id="KW-1185">Reference proteome</keyword>
<feature type="region of interest" description="Disordered" evidence="1">
    <location>
        <begin position="18"/>
        <end position="45"/>
    </location>
</feature>
<dbReference type="Proteomes" id="UP000813461">
    <property type="component" value="Unassembled WGS sequence"/>
</dbReference>
<dbReference type="InterPro" id="IPR011600">
    <property type="entry name" value="Pept_C14_caspase"/>
</dbReference>
<sequence length="409" mass="46569">MAPAIIQDMHRLRPIAPLRLDTGFPPSPSSLSPSEFGQPTDSEEQSKLQECWDKSIAKYMDLPDGYSHVHVLMVKWEDKIDQLEVRQEVNDLTAVFRDELQFDVTEIQLRATKSQLHFESQASTWALNHDSPENLLIIYYAGHGIYDQARKQLLFLPTDEDNSPRVSWNKVEKSFIEDVEADVLGIMDCCYASDLTRSVPAFTRTFEMLAASHVGQTTARPGADSFTRCLIKHLRDLARESAHTFFTTRDIVERIQKDRPDEPPAIWRRLTDNSRHVRLSRLRPLHERPQRNQELANHARFLHLGFALRNEAFEPQHIDALAKQLPKVFKKAGVPLATIKWLGCRNVGVRSFKEVADLVMKYRGNLSAISPAQSSKRSAEEAGLEGRSEDASGHFLRRGAPRVVVDRSI</sequence>
<dbReference type="EMBL" id="JAGMVJ010000022">
    <property type="protein sequence ID" value="KAH7073366.1"/>
    <property type="molecule type" value="Genomic_DNA"/>
</dbReference>
<evidence type="ECO:0000313" key="4">
    <source>
        <dbReference type="Proteomes" id="UP000813461"/>
    </source>
</evidence>
<feature type="region of interest" description="Disordered" evidence="1">
    <location>
        <begin position="370"/>
        <end position="392"/>
    </location>
</feature>
<dbReference type="AlphaFoldDB" id="A0A8K0VTC6"/>
<dbReference type="Pfam" id="PF00656">
    <property type="entry name" value="Peptidase_C14"/>
    <property type="match status" value="1"/>
</dbReference>
<reference evidence="3" key="1">
    <citation type="journal article" date="2021" name="Nat. Commun.">
        <title>Genetic determinants of endophytism in the Arabidopsis root mycobiome.</title>
        <authorList>
            <person name="Mesny F."/>
            <person name="Miyauchi S."/>
            <person name="Thiergart T."/>
            <person name="Pickel B."/>
            <person name="Atanasova L."/>
            <person name="Karlsson M."/>
            <person name="Huettel B."/>
            <person name="Barry K.W."/>
            <person name="Haridas S."/>
            <person name="Chen C."/>
            <person name="Bauer D."/>
            <person name="Andreopoulos W."/>
            <person name="Pangilinan J."/>
            <person name="LaButti K."/>
            <person name="Riley R."/>
            <person name="Lipzen A."/>
            <person name="Clum A."/>
            <person name="Drula E."/>
            <person name="Henrissat B."/>
            <person name="Kohler A."/>
            <person name="Grigoriev I.V."/>
            <person name="Martin F.M."/>
            <person name="Hacquard S."/>
        </authorList>
    </citation>
    <scope>NUCLEOTIDE SEQUENCE</scope>
    <source>
        <strain evidence="3">MPI-SDFR-AT-0120</strain>
    </source>
</reference>
<gene>
    <name evidence="3" type="ORF">FB567DRAFT_198314</name>
</gene>
<dbReference type="OrthoDB" id="4760831at2759"/>